<dbReference type="AlphaFoldDB" id="A0A382HN82"/>
<gene>
    <name evidence="1" type="ORF">METZ01_LOCUS241251</name>
</gene>
<evidence type="ECO:0000313" key="1">
    <source>
        <dbReference type="EMBL" id="SVB88397.1"/>
    </source>
</evidence>
<evidence type="ECO:0008006" key="2">
    <source>
        <dbReference type="Google" id="ProtNLM"/>
    </source>
</evidence>
<protein>
    <recommendedName>
        <fullName evidence="2">Peptidase M48 domain-containing protein</fullName>
    </recommendedName>
</protein>
<reference evidence="1" key="1">
    <citation type="submission" date="2018-05" db="EMBL/GenBank/DDBJ databases">
        <authorList>
            <person name="Lanie J.A."/>
            <person name="Ng W.-L."/>
            <person name="Kazmierczak K.M."/>
            <person name="Andrzejewski T.M."/>
            <person name="Davidsen T.M."/>
            <person name="Wayne K.J."/>
            <person name="Tettelin H."/>
            <person name="Glass J.I."/>
            <person name="Rusch D."/>
            <person name="Podicherti R."/>
            <person name="Tsui H.-C.T."/>
            <person name="Winkler M.E."/>
        </authorList>
    </citation>
    <scope>NUCLEOTIDE SEQUENCE</scope>
</reference>
<proteinExistence type="predicted"/>
<name>A0A382HN82_9ZZZZ</name>
<dbReference type="EMBL" id="UINC01062111">
    <property type="protein sequence ID" value="SVB88397.1"/>
    <property type="molecule type" value="Genomic_DNA"/>
</dbReference>
<organism evidence="1">
    <name type="scientific">marine metagenome</name>
    <dbReference type="NCBI Taxonomy" id="408172"/>
    <lineage>
        <taxon>unclassified sequences</taxon>
        <taxon>metagenomes</taxon>
        <taxon>ecological metagenomes</taxon>
    </lineage>
</organism>
<feature type="non-terminal residue" evidence="1">
    <location>
        <position position="86"/>
    </location>
</feature>
<accession>A0A382HN82</accession>
<sequence length="86" mass="9571">MNTETGTADTERATVAIGNYVTHLDETKRGLAKLLARENITVRHENVSTAMFDIGNRVLVLPKFDNITVDQYDLLIGHEVGHAKYS</sequence>